<name>A0AA95EZG6_9BACL</name>
<evidence type="ECO:0000313" key="1">
    <source>
        <dbReference type="EMBL" id="WEK54867.1"/>
    </source>
</evidence>
<organism evidence="1 2">
    <name type="scientific">Candidatus Cohnella colombiensis</name>
    <dbReference type="NCBI Taxonomy" id="3121368"/>
    <lineage>
        <taxon>Bacteria</taxon>
        <taxon>Bacillati</taxon>
        <taxon>Bacillota</taxon>
        <taxon>Bacilli</taxon>
        <taxon>Bacillales</taxon>
        <taxon>Paenibacillaceae</taxon>
        <taxon>Cohnella</taxon>
    </lineage>
</organism>
<dbReference type="EMBL" id="CP119317">
    <property type="protein sequence ID" value="WEK54867.1"/>
    <property type="molecule type" value="Genomic_DNA"/>
</dbReference>
<accession>A0AA95EZG6</accession>
<keyword evidence="2" id="KW-1185">Reference proteome</keyword>
<evidence type="ECO:0000313" key="2">
    <source>
        <dbReference type="Proteomes" id="UP001178662"/>
    </source>
</evidence>
<reference evidence="1" key="1">
    <citation type="submission" date="2023-03" db="EMBL/GenBank/DDBJ databases">
        <title>Andean soil-derived lignocellulolytic bacterial consortium as a source of novel taxa and putative plastic-active enzymes.</title>
        <authorList>
            <person name="Diaz-Garcia L."/>
            <person name="Chuvochina M."/>
            <person name="Feuerriegel G."/>
            <person name="Bunk B."/>
            <person name="Sproer C."/>
            <person name="Streit W.R."/>
            <person name="Rodriguez L.M."/>
            <person name="Overmann J."/>
            <person name="Jimenez D.J."/>
        </authorList>
    </citation>
    <scope>NUCLEOTIDE SEQUENCE</scope>
    <source>
        <strain evidence="1">MAG 2441</strain>
    </source>
</reference>
<proteinExistence type="predicted"/>
<gene>
    <name evidence="1" type="ORF">P0Y55_01955</name>
</gene>
<sequence>MSKLNEDYSELKKLFTQSLSSYTDRCVSAMMEGATNIGDNLKESAEELARPSSIITEKFLDAFKSGAVVAGDQLKAASLDFIDALKSYRSKL</sequence>
<dbReference type="AlphaFoldDB" id="A0AA95EZG6"/>
<protein>
    <submittedName>
        <fullName evidence="1">Uncharacterized protein</fullName>
    </submittedName>
</protein>
<dbReference type="Proteomes" id="UP001178662">
    <property type="component" value="Chromosome"/>
</dbReference>